<evidence type="ECO:0008006" key="3">
    <source>
        <dbReference type="Google" id="ProtNLM"/>
    </source>
</evidence>
<dbReference type="SUPFAM" id="SSF56112">
    <property type="entry name" value="Protein kinase-like (PK-like)"/>
    <property type="match status" value="1"/>
</dbReference>
<reference evidence="1 2" key="1">
    <citation type="journal article" date="2020" name="Sci. Rep.">
        <title>A novel cyanobacterial geosmin producer, revising GeoA distribution and dispersion patterns in Bacteria.</title>
        <authorList>
            <person name="Churro C."/>
            <person name="Semedo-Aguiar A.P."/>
            <person name="Silva A.D."/>
            <person name="Pereira-Leal J.B."/>
            <person name="Leite R.B."/>
        </authorList>
    </citation>
    <scope>NUCLEOTIDE SEQUENCE [LARGE SCALE GENOMIC DNA]</scope>
    <source>
        <strain evidence="1 2">IPMA8</strain>
    </source>
</reference>
<sequence length="289" mass="33376">MNDPLNENLKVVLPENIAQKLERALAQLPKGKTAKIEEPTQWEAALNYVLLITIGEERYVFRARRGNSLEGINAYLKRMYENTGFLEIGGKFKLRTIAEEIDFISHALTVGLPVPKLIKADTDWMLIEYIEGKLFHELLEAGQVEILLKLLRELNFAHRQGIIYGDRWGKNEIIDSQGNVRLIDFEIEWSQEEDDNRVLEDLEMAFTIFSCLRQIRSHDKLLKIIQTEAMPMLKAEGYRISRMRQFIAGFSMYYVDPNKPSNTWTIPSDLYVPIAKAANRLIAIFAEVE</sequence>
<evidence type="ECO:0000313" key="2">
    <source>
        <dbReference type="Proteomes" id="UP000702425"/>
    </source>
</evidence>
<dbReference type="RefSeq" id="WP_172189820.1">
    <property type="nucleotide sequence ID" value="NZ_CAWPPK010000286.1"/>
</dbReference>
<proteinExistence type="predicted"/>
<comment type="caution">
    <text evidence="1">The sequence shown here is derived from an EMBL/GenBank/DDBJ whole genome shotgun (WGS) entry which is preliminary data.</text>
</comment>
<organism evidence="1 2">
    <name type="scientific">Microcoleus asticus IPMA8</name>
    <dbReference type="NCBI Taxonomy" id="2563858"/>
    <lineage>
        <taxon>Bacteria</taxon>
        <taxon>Bacillati</taxon>
        <taxon>Cyanobacteriota</taxon>
        <taxon>Cyanophyceae</taxon>
        <taxon>Oscillatoriophycideae</taxon>
        <taxon>Oscillatoriales</taxon>
        <taxon>Microcoleaceae</taxon>
        <taxon>Microcoleus</taxon>
        <taxon>Microcoleus asticus</taxon>
    </lineage>
</organism>
<dbReference type="Proteomes" id="UP000702425">
    <property type="component" value="Unassembled WGS sequence"/>
</dbReference>
<accession>A0ABX2D035</accession>
<dbReference type="EMBL" id="SRRZ01000070">
    <property type="protein sequence ID" value="NQE36007.1"/>
    <property type="molecule type" value="Genomic_DNA"/>
</dbReference>
<dbReference type="Gene3D" id="1.10.510.10">
    <property type="entry name" value="Transferase(Phosphotransferase) domain 1"/>
    <property type="match status" value="1"/>
</dbReference>
<protein>
    <recommendedName>
        <fullName evidence="3">Serine/threonine protein kinase</fullName>
    </recommendedName>
</protein>
<keyword evidence="2" id="KW-1185">Reference proteome</keyword>
<name>A0ABX2D035_9CYAN</name>
<evidence type="ECO:0000313" key="1">
    <source>
        <dbReference type="EMBL" id="NQE36007.1"/>
    </source>
</evidence>
<dbReference type="InterPro" id="IPR011009">
    <property type="entry name" value="Kinase-like_dom_sf"/>
</dbReference>
<gene>
    <name evidence="1" type="ORF">E5S67_03769</name>
</gene>